<dbReference type="InterPro" id="IPR002477">
    <property type="entry name" value="Peptidoglycan-bd-like"/>
</dbReference>
<evidence type="ECO:0000256" key="2">
    <source>
        <dbReference type="SAM" id="SignalP"/>
    </source>
</evidence>
<dbReference type="Proteomes" id="UP000325289">
    <property type="component" value="Unassembled WGS sequence"/>
</dbReference>
<proteinExistence type="predicted"/>
<dbReference type="Gene3D" id="1.10.530.10">
    <property type="match status" value="1"/>
</dbReference>
<dbReference type="Pfam" id="PF13406">
    <property type="entry name" value="SLT_2"/>
    <property type="match status" value="1"/>
</dbReference>
<dbReference type="InterPro" id="IPR036366">
    <property type="entry name" value="PGBDSf"/>
</dbReference>
<dbReference type="InterPro" id="IPR031304">
    <property type="entry name" value="SLT_2"/>
</dbReference>
<feature type="domain" description="Transglycosylase SLT" evidence="4">
    <location>
        <begin position="57"/>
        <end position="348"/>
    </location>
</feature>
<dbReference type="OrthoDB" id="9808544at2"/>
<dbReference type="EMBL" id="FOMS01000002">
    <property type="protein sequence ID" value="SFD71101.1"/>
    <property type="molecule type" value="Genomic_DNA"/>
</dbReference>
<organism evidence="5 6">
    <name type="scientific">Roseivivax sediminis</name>
    <dbReference type="NCBI Taxonomy" id="936889"/>
    <lineage>
        <taxon>Bacteria</taxon>
        <taxon>Pseudomonadati</taxon>
        <taxon>Pseudomonadota</taxon>
        <taxon>Alphaproteobacteria</taxon>
        <taxon>Rhodobacterales</taxon>
        <taxon>Roseobacteraceae</taxon>
        <taxon>Roseivivax</taxon>
    </lineage>
</organism>
<reference evidence="5 6" key="1">
    <citation type="submission" date="2016-10" db="EMBL/GenBank/DDBJ databases">
        <authorList>
            <person name="Varghese N."/>
            <person name="Submissions S."/>
        </authorList>
    </citation>
    <scope>NUCLEOTIDE SEQUENCE [LARGE SCALE GENOMIC DNA]</scope>
    <source>
        <strain evidence="6">YIM D21,KCTC 23444,ACCC 10710</strain>
    </source>
</reference>
<feature type="region of interest" description="Disordered" evidence="1">
    <location>
        <begin position="25"/>
        <end position="44"/>
    </location>
</feature>
<dbReference type="PANTHER" id="PTHR30163:SF8">
    <property type="entry name" value="LYTIC MUREIN TRANSGLYCOSYLASE"/>
    <property type="match status" value="1"/>
</dbReference>
<dbReference type="Pfam" id="PF01471">
    <property type="entry name" value="PG_binding_1"/>
    <property type="match status" value="1"/>
</dbReference>
<evidence type="ECO:0000313" key="6">
    <source>
        <dbReference type="Proteomes" id="UP000325289"/>
    </source>
</evidence>
<accession>A0A1I1UJX7</accession>
<evidence type="ECO:0000313" key="5">
    <source>
        <dbReference type="EMBL" id="SFD71101.1"/>
    </source>
</evidence>
<keyword evidence="2" id="KW-0732">Signal</keyword>
<evidence type="ECO:0000256" key="1">
    <source>
        <dbReference type="SAM" id="MobiDB-lite"/>
    </source>
</evidence>
<dbReference type="InterPro" id="IPR043426">
    <property type="entry name" value="MltB-like"/>
</dbReference>
<dbReference type="SUPFAM" id="SSF47090">
    <property type="entry name" value="PGBD-like"/>
    <property type="match status" value="1"/>
</dbReference>
<dbReference type="Gene3D" id="1.10.101.10">
    <property type="entry name" value="PGBD-like superfamily/PGBD"/>
    <property type="match status" value="1"/>
</dbReference>
<feature type="chain" id="PRO_5009301886" evidence="2">
    <location>
        <begin position="22"/>
        <end position="425"/>
    </location>
</feature>
<dbReference type="InterPro" id="IPR023346">
    <property type="entry name" value="Lysozyme-like_dom_sf"/>
</dbReference>
<feature type="domain" description="Peptidoglycan binding-like" evidence="3">
    <location>
        <begin position="369"/>
        <end position="424"/>
    </location>
</feature>
<dbReference type="PANTHER" id="PTHR30163">
    <property type="entry name" value="MEMBRANE-BOUND LYTIC MUREIN TRANSGLYCOSYLASE B"/>
    <property type="match status" value="1"/>
</dbReference>
<name>A0A1I1UJX7_9RHOB</name>
<protein>
    <submittedName>
        <fullName evidence="5">Lytic murein transglycosylase</fullName>
    </submittedName>
</protein>
<dbReference type="InterPro" id="IPR011970">
    <property type="entry name" value="MltB_2"/>
</dbReference>
<dbReference type="NCBIfam" id="TIGR02283">
    <property type="entry name" value="MltB_2"/>
    <property type="match status" value="1"/>
</dbReference>
<dbReference type="GO" id="GO:0009253">
    <property type="term" value="P:peptidoglycan catabolic process"/>
    <property type="evidence" value="ECO:0007669"/>
    <property type="project" value="TreeGrafter"/>
</dbReference>
<feature type="compositionally biased region" description="Basic and acidic residues" evidence="1">
    <location>
        <begin position="26"/>
        <end position="38"/>
    </location>
</feature>
<gene>
    <name evidence="5" type="ORF">SAMN04515678_102387</name>
</gene>
<dbReference type="GO" id="GO:0008933">
    <property type="term" value="F:peptidoglycan lytic transglycosylase activity"/>
    <property type="evidence" value="ECO:0007669"/>
    <property type="project" value="TreeGrafter"/>
</dbReference>
<dbReference type="AlphaFoldDB" id="A0A1I1UJX7"/>
<dbReference type="Gene3D" id="1.10.8.350">
    <property type="entry name" value="Bacterial muramidase"/>
    <property type="match status" value="1"/>
</dbReference>
<dbReference type="SUPFAM" id="SSF53955">
    <property type="entry name" value="Lysozyme-like"/>
    <property type="match status" value="1"/>
</dbReference>
<dbReference type="FunFam" id="1.10.8.350:FF:000001">
    <property type="entry name" value="Lytic murein transglycosylase B"/>
    <property type="match status" value="1"/>
</dbReference>
<evidence type="ECO:0000259" key="4">
    <source>
        <dbReference type="Pfam" id="PF13406"/>
    </source>
</evidence>
<dbReference type="InterPro" id="IPR036365">
    <property type="entry name" value="PGBD-like_sf"/>
</dbReference>
<sequence length="425" mass="45882">MMTRLAAGALASGILATSLSAGSVERSLRPQVRPDEPVTRSAVSLVDPAGSETQAAFRGWVREFRPRALSAGIPAATFDSAFATAHYLPDVVKRDRSQAEFTKTIWQYLDTAVSDARIRNGRQALAEHGDTLKRIEAHYGVDARAVLAVWGMETAYGSYRGDTPIVSALATLAHDGRRASFFEDQLIAALRILASGDTTPDNMTGSWAGAMGHTQFMPTSYEALAVDFTGDGRRDIWADDPTDALASTAAYLSHHGWVEGMPWGVEVQLPDGFDFGLADRETKRMPSDWARLGVVGTDGAPVRNHGAAKLFLPAGARGAAFLTFKNFDVIRRYNPSDAYAMGVGHLGDRIMGGAPIAAEWPGDERGLTSDERRELQSRLTARGFDTQGVDGRIGPMTVAALRNYQKAAGLPPDGYASLELLRRLR</sequence>
<dbReference type="CDD" id="cd13399">
    <property type="entry name" value="Slt35-like"/>
    <property type="match status" value="1"/>
</dbReference>
<feature type="signal peptide" evidence="2">
    <location>
        <begin position="1"/>
        <end position="21"/>
    </location>
</feature>
<evidence type="ECO:0000259" key="3">
    <source>
        <dbReference type="Pfam" id="PF01471"/>
    </source>
</evidence>
<keyword evidence="6" id="KW-1185">Reference proteome</keyword>
<dbReference type="RefSeq" id="WP_149754761.1">
    <property type="nucleotide sequence ID" value="NZ_FOMS01000002.1"/>
</dbReference>